<evidence type="ECO:0000256" key="5">
    <source>
        <dbReference type="ARBA" id="ARBA00022976"/>
    </source>
</evidence>
<dbReference type="PANTHER" id="PTHR16318:SF0">
    <property type="entry name" value="GAMMA-SECRETASE SUBUNIT PEN-2"/>
    <property type="match status" value="1"/>
</dbReference>
<keyword evidence="4 8" id="KW-0812">Transmembrane</keyword>
<comment type="similarity">
    <text evidence="2">Belongs to the PEN-2 family.</text>
</comment>
<sequence>MDLKRVSNEDKLSLCRKYYVGGFAMLPFLWFVNSIWFFKEAFIHSSYDEQKQIRTYVIRSIIGTVVWIAILITWVVVFQTNRVSWGELGDRLSFILPRGIA</sequence>
<dbReference type="PANTHER" id="PTHR16318">
    <property type="entry name" value="GAMMA-SECRETASE SUBUNIT PEN-2"/>
    <property type="match status" value="1"/>
</dbReference>
<comment type="subcellular location">
    <subcellularLocation>
        <location evidence="1">Membrane</location>
        <topology evidence="1">Multi-pass membrane protein</topology>
    </subcellularLocation>
</comment>
<evidence type="ECO:0000313" key="9">
    <source>
        <dbReference type="EMBL" id="OWF41648.1"/>
    </source>
</evidence>
<evidence type="ECO:0000256" key="6">
    <source>
        <dbReference type="ARBA" id="ARBA00022989"/>
    </source>
</evidence>
<protein>
    <recommendedName>
        <fullName evidence="3">Gamma-secretase subunit PEN-2</fullName>
    </recommendedName>
</protein>
<keyword evidence="7 8" id="KW-0472">Membrane</keyword>
<keyword evidence="10" id="KW-1185">Reference proteome</keyword>
<evidence type="ECO:0000256" key="3">
    <source>
        <dbReference type="ARBA" id="ARBA00018306"/>
    </source>
</evidence>
<dbReference type="GO" id="GO:0070765">
    <property type="term" value="C:gamma-secretase complex"/>
    <property type="evidence" value="ECO:0007669"/>
    <property type="project" value="TreeGrafter"/>
</dbReference>
<proteinExistence type="inferred from homology"/>
<dbReference type="Proteomes" id="UP000242188">
    <property type="component" value="Unassembled WGS sequence"/>
</dbReference>
<feature type="transmembrane region" description="Helical" evidence="8">
    <location>
        <begin position="56"/>
        <end position="77"/>
    </location>
</feature>
<comment type="caution">
    <text evidence="9">The sequence shown here is derived from an EMBL/GenBank/DDBJ whole genome shotgun (WGS) entry which is preliminary data.</text>
</comment>
<dbReference type="OrthoDB" id="524898at2759"/>
<name>A0A210PYT7_MIZYE</name>
<dbReference type="AlphaFoldDB" id="A0A210PYT7"/>
<keyword evidence="6 8" id="KW-1133">Transmembrane helix</keyword>
<evidence type="ECO:0000256" key="8">
    <source>
        <dbReference type="SAM" id="Phobius"/>
    </source>
</evidence>
<dbReference type="EMBL" id="NEDP02005376">
    <property type="protein sequence ID" value="OWF41648.1"/>
    <property type="molecule type" value="Genomic_DNA"/>
</dbReference>
<dbReference type="GO" id="GO:0007219">
    <property type="term" value="P:Notch signaling pathway"/>
    <property type="evidence" value="ECO:0007669"/>
    <property type="project" value="UniProtKB-KW"/>
</dbReference>
<evidence type="ECO:0000256" key="4">
    <source>
        <dbReference type="ARBA" id="ARBA00022692"/>
    </source>
</evidence>
<dbReference type="Pfam" id="PF10251">
    <property type="entry name" value="PEN-2"/>
    <property type="match status" value="1"/>
</dbReference>
<dbReference type="GO" id="GO:0007220">
    <property type="term" value="P:Notch receptor processing"/>
    <property type="evidence" value="ECO:0007669"/>
    <property type="project" value="TreeGrafter"/>
</dbReference>
<organism evidence="9 10">
    <name type="scientific">Mizuhopecten yessoensis</name>
    <name type="common">Japanese scallop</name>
    <name type="synonym">Patinopecten yessoensis</name>
    <dbReference type="NCBI Taxonomy" id="6573"/>
    <lineage>
        <taxon>Eukaryota</taxon>
        <taxon>Metazoa</taxon>
        <taxon>Spiralia</taxon>
        <taxon>Lophotrochozoa</taxon>
        <taxon>Mollusca</taxon>
        <taxon>Bivalvia</taxon>
        <taxon>Autobranchia</taxon>
        <taxon>Pteriomorphia</taxon>
        <taxon>Pectinida</taxon>
        <taxon>Pectinoidea</taxon>
        <taxon>Pectinidae</taxon>
        <taxon>Mizuhopecten</taxon>
    </lineage>
</organism>
<evidence type="ECO:0000256" key="7">
    <source>
        <dbReference type="ARBA" id="ARBA00023136"/>
    </source>
</evidence>
<evidence type="ECO:0000256" key="1">
    <source>
        <dbReference type="ARBA" id="ARBA00004141"/>
    </source>
</evidence>
<dbReference type="InterPro" id="IPR019379">
    <property type="entry name" value="Gamma_Secretase_Asp_P_PEN2"/>
</dbReference>
<dbReference type="STRING" id="6573.A0A210PYT7"/>
<evidence type="ECO:0000256" key="2">
    <source>
        <dbReference type="ARBA" id="ARBA00009607"/>
    </source>
</evidence>
<feature type="transmembrane region" description="Helical" evidence="8">
    <location>
        <begin position="18"/>
        <end position="36"/>
    </location>
</feature>
<keyword evidence="5" id="KW-0914">Notch signaling pathway</keyword>
<reference evidence="9 10" key="1">
    <citation type="journal article" date="2017" name="Nat. Ecol. Evol.">
        <title>Scallop genome provides insights into evolution of bilaterian karyotype and development.</title>
        <authorList>
            <person name="Wang S."/>
            <person name="Zhang J."/>
            <person name="Jiao W."/>
            <person name="Li J."/>
            <person name="Xun X."/>
            <person name="Sun Y."/>
            <person name="Guo X."/>
            <person name="Huan P."/>
            <person name="Dong B."/>
            <person name="Zhang L."/>
            <person name="Hu X."/>
            <person name="Sun X."/>
            <person name="Wang J."/>
            <person name="Zhao C."/>
            <person name="Wang Y."/>
            <person name="Wang D."/>
            <person name="Huang X."/>
            <person name="Wang R."/>
            <person name="Lv J."/>
            <person name="Li Y."/>
            <person name="Zhang Z."/>
            <person name="Liu B."/>
            <person name="Lu W."/>
            <person name="Hui Y."/>
            <person name="Liang J."/>
            <person name="Zhou Z."/>
            <person name="Hou R."/>
            <person name="Li X."/>
            <person name="Liu Y."/>
            <person name="Li H."/>
            <person name="Ning X."/>
            <person name="Lin Y."/>
            <person name="Zhao L."/>
            <person name="Xing Q."/>
            <person name="Dou J."/>
            <person name="Li Y."/>
            <person name="Mao J."/>
            <person name="Guo H."/>
            <person name="Dou H."/>
            <person name="Li T."/>
            <person name="Mu C."/>
            <person name="Jiang W."/>
            <person name="Fu Q."/>
            <person name="Fu X."/>
            <person name="Miao Y."/>
            <person name="Liu J."/>
            <person name="Yu Q."/>
            <person name="Li R."/>
            <person name="Liao H."/>
            <person name="Li X."/>
            <person name="Kong Y."/>
            <person name="Jiang Z."/>
            <person name="Chourrout D."/>
            <person name="Li R."/>
            <person name="Bao Z."/>
        </authorList>
    </citation>
    <scope>NUCLEOTIDE SEQUENCE [LARGE SCALE GENOMIC DNA]</scope>
    <source>
        <strain evidence="9 10">PY_sf001</strain>
    </source>
</reference>
<evidence type="ECO:0000313" key="10">
    <source>
        <dbReference type="Proteomes" id="UP000242188"/>
    </source>
</evidence>
<accession>A0A210PYT7</accession>
<gene>
    <name evidence="9" type="ORF">KP79_PYT25044</name>
</gene>